<dbReference type="InterPro" id="IPR014756">
    <property type="entry name" value="Ig_E-set"/>
</dbReference>
<dbReference type="KEGG" id="dqu:106748352"/>
<dbReference type="OrthoDB" id="4937502at2759"/>
<evidence type="ECO:0000313" key="7">
    <source>
        <dbReference type="RefSeq" id="XP_014482266.1"/>
    </source>
</evidence>
<dbReference type="Gene3D" id="2.60.40.770">
    <property type="match status" value="1"/>
</dbReference>
<dbReference type="GO" id="GO:0005576">
    <property type="term" value="C:extracellular region"/>
    <property type="evidence" value="ECO:0007669"/>
    <property type="project" value="UniProtKB-SubCell"/>
</dbReference>
<evidence type="ECO:0000256" key="3">
    <source>
        <dbReference type="ARBA" id="ARBA00022525"/>
    </source>
</evidence>
<evidence type="ECO:0000256" key="4">
    <source>
        <dbReference type="SAM" id="SignalP"/>
    </source>
</evidence>
<feature type="domain" description="MD-2-related lipid-recognition" evidence="5">
    <location>
        <begin position="25"/>
        <end position="151"/>
    </location>
</feature>
<reference evidence="7" key="1">
    <citation type="submission" date="2025-08" db="UniProtKB">
        <authorList>
            <consortium name="RefSeq"/>
        </authorList>
    </citation>
    <scope>IDENTIFICATION</scope>
</reference>
<feature type="chain" id="PRO_5028174459" evidence="4">
    <location>
        <begin position="21"/>
        <end position="158"/>
    </location>
</feature>
<gene>
    <name evidence="7" type="primary">LOC106748352</name>
</gene>
<dbReference type="InterPro" id="IPR039670">
    <property type="entry name" value="NPC2-like"/>
</dbReference>
<dbReference type="RefSeq" id="XP_014482266.1">
    <property type="nucleotide sequence ID" value="XM_014626780.1"/>
</dbReference>
<dbReference type="SMART" id="SM00737">
    <property type="entry name" value="ML"/>
    <property type="match status" value="1"/>
</dbReference>
<dbReference type="Pfam" id="PF02221">
    <property type="entry name" value="E1_DerP2_DerF2"/>
    <property type="match status" value="1"/>
</dbReference>
<dbReference type="PANTHER" id="PTHR11306">
    <property type="entry name" value="NIEMANN PICK TYPE C2 PROTEIN NPC2-RELATED"/>
    <property type="match status" value="1"/>
</dbReference>
<dbReference type="GeneID" id="106748352"/>
<dbReference type="GO" id="GO:0015918">
    <property type="term" value="P:sterol transport"/>
    <property type="evidence" value="ECO:0007669"/>
    <property type="project" value="InterPro"/>
</dbReference>
<keyword evidence="3" id="KW-0964">Secreted</keyword>
<protein>
    <submittedName>
        <fullName evidence="7">Protein NPC2 homolog</fullName>
    </submittedName>
</protein>
<evidence type="ECO:0000313" key="6">
    <source>
        <dbReference type="Proteomes" id="UP000515204"/>
    </source>
</evidence>
<proteinExistence type="inferred from homology"/>
<dbReference type="Proteomes" id="UP000515204">
    <property type="component" value="Unplaced"/>
</dbReference>
<dbReference type="SUPFAM" id="SSF81296">
    <property type="entry name" value="E set domains"/>
    <property type="match status" value="1"/>
</dbReference>
<sequence length="158" mass="17741">MMNRAVTSVLFCAVLCSCYASSVAYRDCGSTLSNVTEVSIPGCHEMDARCTLIPGVNMMLSIKFIPNVDISQVNVFAHGVVYHVSSPLPLDEHDVCKDPYSGIQCPLERGQEYNYMYMLSLHKKTPNYRLDLKWEFQDAEGEKIVCVIIPVQVRVVKD</sequence>
<evidence type="ECO:0000256" key="1">
    <source>
        <dbReference type="ARBA" id="ARBA00004613"/>
    </source>
</evidence>
<dbReference type="FunFam" id="2.60.40.770:FF:000001">
    <property type="entry name" value="NPC intracellular cholesterol transporter 2"/>
    <property type="match status" value="1"/>
</dbReference>
<name>A0A6P3XUT9_DINQU</name>
<evidence type="ECO:0000259" key="5">
    <source>
        <dbReference type="SMART" id="SM00737"/>
    </source>
</evidence>
<evidence type="ECO:0000256" key="2">
    <source>
        <dbReference type="ARBA" id="ARBA00006370"/>
    </source>
</evidence>
<dbReference type="GO" id="GO:0032934">
    <property type="term" value="F:sterol binding"/>
    <property type="evidence" value="ECO:0007669"/>
    <property type="project" value="InterPro"/>
</dbReference>
<keyword evidence="4" id="KW-0732">Signal</keyword>
<dbReference type="PROSITE" id="PS51257">
    <property type="entry name" value="PROKAR_LIPOPROTEIN"/>
    <property type="match status" value="1"/>
</dbReference>
<comment type="similarity">
    <text evidence="2">Belongs to the NPC2 family.</text>
</comment>
<accession>A0A6P3XUT9</accession>
<feature type="signal peptide" evidence="4">
    <location>
        <begin position="1"/>
        <end position="20"/>
    </location>
</feature>
<comment type="subcellular location">
    <subcellularLocation>
        <location evidence="1">Secreted</location>
    </subcellularLocation>
</comment>
<keyword evidence="6" id="KW-1185">Reference proteome</keyword>
<dbReference type="AlphaFoldDB" id="A0A6P3XUT9"/>
<dbReference type="PANTHER" id="PTHR11306:SF68">
    <property type="entry name" value="NPC INTRACELLULAR CHOLESTEROL TRANSPORTER 2"/>
    <property type="match status" value="1"/>
</dbReference>
<organism evidence="6 7">
    <name type="scientific">Dinoponera quadriceps</name>
    <name type="common">South American ant</name>
    <dbReference type="NCBI Taxonomy" id="609295"/>
    <lineage>
        <taxon>Eukaryota</taxon>
        <taxon>Metazoa</taxon>
        <taxon>Ecdysozoa</taxon>
        <taxon>Arthropoda</taxon>
        <taxon>Hexapoda</taxon>
        <taxon>Insecta</taxon>
        <taxon>Pterygota</taxon>
        <taxon>Neoptera</taxon>
        <taxon>Endopterygota</taxon>
        <taxon>Hymenoptera</taxon>
        <taxon>Apocrita</taxon>
        <taxon>Aculeata</taxon>
        <taxon>Formicoidea</taxon>
        <taxon>Formicidae</taxon>
        <taxon>Ponerinae</taxon>
        <taxon>Ponerini</taxon>
        <taxon>Dinoponera</taxon>
    </lineage>
</organism>
<dbReference type="InterPro" id="IPR003172">
    <property type="entry name" value="ML_dom"/>
</dbReference>